<proteinExistence type="inferred from homology"/>
<dbReference type="InterPro" id="IPR036291">
    <property type="entry name" value="NAD(P)-bd_dom_sf"/>
</dbReference>
<dbReference type="AlphaFoldDB" id="A0A1B8S968"/>
<evidence type="ECO:0000313" key="4">
    <source>
        <dbReference type="EMBL" id="OBY29298.1"/>
    </source>
</evidence>
<feature type="domain" description="Ketoreductase" evidence="3">
    <location>
        <begin position="7"/>
        <end position="188"/>
    </location>
</feature>
<dbReference type="PROSITE" id="PS00061">
    <property type="entry name" value="ADH_SHORT"/>
    <property type="match status" value="1"/>
</dbReference>
<reference evidence="4 5" key="1">
    <citation type="submission" date="2015-06" db="EMBL/GenBank/DDBJ databases">
        <title>Genome sequence of Mycobacterium kumamotonense strain Roo.</title>
        <authorList>
            <person name="Greninger A.L."/>
            <person name="Cunningham G."/>
            <person name="Miller S."/>
        </authorList>
    </citation>
    <scope>NUCLEOTIDE SEQUENCE [LARGE SCALE GENOMIC DNA]</scope>
    <source>
        <strain evidence="4 5">Roo</strain>
    </source>
</reference>
<gene>
    <name evidence="4" type="ORF">ACT18_23805</name>
</gene>
<dbReference type="GO" id="GO:0019290">
    <property type="term" value="P:siderophore biosynthetic process"/>
    <property type="evidence" value="ECO:0007669"/>
    <property type="project" value="InterPro"/>
</dbReference>
<dbReference type="SUPFAM" id="SSF51735">
    <property type="entry name" value="NAD(P)-binding Rossmann-fold domains"/>
    <property type="match status" value="1"/>
</dbReference>
<dbReference type="OrthoDB" id="4612658at2"/>
<dbReference type="Gene3D" id="3.40.50.720">
    <property type="entry name" value="NAD(P)-binding Rossmann-like Domain"/>
    <property type="match status" value="1"/>
</dbReference>
<dbReference type="SMART" id="SM00822">
    <property type="entry name" value="PKS_KR"/>
    <property type="match status" value="1"/>
</dbReference>
<comment type="caution">
    <text evidence="4">The sequence shown here is derived from an EMBL/GenBank/DDBJ whole genome shotgun (WGS) entry which is preliminary data.</text>
</comment>
<dbReference type="InterPro" id="IPR002347">
    <property type="entry name" value="SDR_fam"/>
</dbReference>
<dbReference type="PANTHER" id="PTHR43669">
    <property type="entry name" value="5-KETO-D-GLUCONATE 5-REDUCTASE"/>
    <property type="match status" value="1"/>
</dbReference>
<dbReference type="PANTHER" id="PTHR43669:SF3">
    <property type="entry name" value="ALCOHOL DEHYDROGENASE, PUTATIVE (AFU_ORTHOLOGUE AFUA_3G03445)-RELATED"/>
    <property type="match status" value="1"/>
</dbReference>
<dbReference type="EMBL" id="LFOE01000108">
    <property type="protein sequence ID" value="OBY29298.1"/>
    <property type="molecule type" value="Genomic_DNA"/>
</dbReference>
<dbReference type="CDD" id="cd05233">
    <property type="entry name" value="SDR_c"/>
    <property type="match status" value="1"/>
</dbReference>
<evidence type="ECO:0000256" key="2">
    <source>
        <dbReference type="ARBA" id="ARBA00023002"/>
    </source>
</evidence>
<evidence type="ECO:0000259" key="3">
    <source>
        <dbReference type="SMART" id="SM00822"/>
    </source>
</evidence>
<evidence type="ECO:0000256" key="1">
    <source>
        <dbReference type="ARBA" id="ARBA00006484"/>
    </source>
</evidence>
<keyword evidence="5" id="KW-1185">Reference proteome</keyword>
<dbReference type="InterPro" id="IPR020904">
    <property type="entry name" value="Sc_DH/Rdtase_CS"/>
</dbReference>
<dbReference type="Pfam" id="PF00106">
    <property type="entry name" value="adh_short"/>
    <property type="match status" value="1"/>
</dbReference>
<keyword evidence="2" id="KW-0560">Oxidoreductase</keyword>
<dbReference type="InterPro" id="IPR003560">
    <property type="entry name" value="DHB_DH"/>
</dbReference>
<organism evidence="4 5">
    <name type="scientific">Mycolicibacter kumamotonensis</name>
    <dbReference type="NCBI Taxonomy" id="354243"/>
    <lineage>
        <taxon>Bacteria</taxon>
        <taxon>Bacillati</taxon>
        <taxon>Actinomycetota</taxon>
        <taxon>Actinomycetes</taxon>
        <taxon>Mycobacteriales</taxon>
        <taxon>Mycobacteriaceae</taxon>
        <taxon>Mycolicibacter</taxon>
    </lineage>
</organism>
<dbReference type="Proteomes" id="UP000092668">
    <property type="component" value="Unassembled WGS sequence"/>
</dbReference>
<dbReference type="GO" id="GO:0008667">
    <property type="term" value="F:2,3-dihydro-2,3-dihydroxybenzoate dehydrogenase activity"/>
    <property type="evidence" value="ECO:0007669"/>
    <property type="project" value="InterPro"/>
</dbReference>
<dbReference type="PRINTS" id="PR01397">
    <property type="entry name" value="DHBDHDRGNASE"/>
</dbReference>
<dbReference type="RefSeq" id="WP_065289802.1">
    <property type="nucleotide sequence ID" value="NZ_LFOE01000108.1"/>
</dbReference>
<dbReference type="InterPro" id="IPR057326">
    <property type="entry name" value="KR_dom"/>
</dbReference>
<comment type="similarity">
    <text evidence="1">Belongs to the short-chain dehydrogenases/reductases (SDR) family.</text>
</comment>
<evidence type="ECO:0000313" key="5">
    <source>
        <dbReference type="Proteomes" id="UP000092668"/>
    </source>
</evidence>
<sequence length="240" mass="25536">MTKIRQRKVVVVGASRGIGRTIALYLAREGAHVALVGRSVKLLAEAAAQNPDRCTAIGCDVRDPAACDAAMARTVDALGGLDALIYAAGITHFGEMAQTTAEEWHRVFDTNVIGAAVITRAALPHLTPTAGHAIYLSSHSASQLPPWVGIGAYVCSKTALERMVQCWQHENPEVAFTSLAVGPTVSSVRERQPEGARFGEIWAQRGLVTGRQLDGEEHAAMIAHILSSDARVASITIVPR</sequence>
<protein>
    <recommendedName>
        <fullName evidence="3">Ketoreductase domain-containing protein</fullName>
    </recommendedName>
</protein>
<name>A0A1B8S968_9MYCO</name>
<accession>A0A1B8S968</accession>